<gene>
    <name evidence="2" type="ORF">DW252_01525</name>
</gene>
<dbReference type="RefSeq" id="WP_147357685.1">
    <property type="nucleotide sequence ID" value="NZ_QRIM01000001.1"/>
</dbReference>
<feature type="transmembrane region" description="Helical" evidence="1">
    <location>
        <begin position="148"/>
        <end position="164"/>
    </location>
</feature>
<keyword evidence="1" id="KW-1133">Transmembrane helix</keyword>
<feature type="transmembrane region" description="Helical" evidence="1">
    <location>
        <begin position="288"/>
        <end position="309"/>
    </location>
</feature>
<comment type="caution">
    <text evidence="2">The sequence shown here is derived from an EMBL/GenBank/DDBJ whole genome shotgun (WGS) entry which is preliminary data.</text>
</comment>
<feature type="transmembrane region" description="Helical" evidence="1">
    <location>
        <begin position="170"/>
        <end position="190"/>
    </location>
</feature>
<protein>
    <submittedName>
        <fullName evidence="2">Uncharacterized protein</fullName>
    </submittedName>
</protein>
<dbReference type="AlphaFoldDB" id="A0A414UHG8"/>
<feature type="transmembrane region" description="Helical" evidence="1">
    <location>
        <begin position="121"/>
        <end position="141"/>
    </location>
</feature>
<sequence>MGNYGTYSMAGVFLFLCSGSNRSCSIISVYDNEAFGDKENIINSDFNGAFAIAKGHSGIDTLLETGFLIIGANGIEYKKILKVYLIVKVPITICTMIAGYTGLITNLVYHRGEKVGMAFGFIYPTDFAAHVVYMIAAWVLIRQVRCSWIEIGMMIICVIFFEKYCDVRTSEAVMILLILCVIYLKIRNALAEKKGTKYKPSILLKCLCLVIPYGLAGFMILTSRFYNPEITWMAKLNTLFSTRLAIGKEAFERYDIKLWGQNIPMIGNGGTTEPVQGYFFLDSSYVNILLRLGLVVFILIMLMISIIMIRNINQPYILAVMVIICIHSVMEHHMFELFCDVFFMLPFAKFGVEENEKELEKYKVTS</sequence>
<dbReference type="Proteomes" id="UP000286595">
    <property type="component" value="Unassembled WGS sequence"/>
</dbReference>
<evidence type="ECO:0000256" key="1">
    <source>
        <dbReference type="SAM" id="Phobius"/>
    </source>
</evidence>
<keyword evidence="1" id="KW-0812">Transmembrane</keyword>
<feature type="transmembrane region" description="Helical" evidence="1">
    <location>
        <begin position="85"/>
        <end position="109"/>
    </location>
</feature>
<keyword evidence="1" id="KW-0472">Membrane</keyword>
<feature type="transmembrane region" description="Helical" evidence="1">
    <location>
        <begin position="202"/>
        <end position="226"/>
    </location>
</feature>
<evidence type="ECO:0000313" key="3">
    <source>
        <dbReference type="Proteomes" id="UP000286595"/>
    </source>
</evidence>
<evidence type="ECO:0000313" key="2">
    <source>
        <dbReference type="EMBL" id="RHG63081.1"/>
    </source>
</evidence>
<dbReference type="EMBL" id="QRIM01000001">
    <property type="protein sequence ID" value="RHG63081.1"/>
    <property type="molecule type" value="Genomic_DNA"/>
</dbReference>
<reference evidence="2 3" key="1">
    <citation type="submission" date="2018-08" db="EMBL/GenBank/DDBJ databases">
        <title>A genome reference for cultivated species of the human gut microbiota.</title>
        <authorList>
            <person name="Zou Y."/>
            <person name="Xue W."/>
            <person name="Luo G."/>
        </authorList>
    </citation>
    <scope>NUCLEOTIDE SEQUENCE [LARGE SCALE GENOMIC DNA]</scope>
    <source>
        <strain evidence="2 3">AM22-12LB</strain>
    </source>
</reference>
<proteinExistence type="predicted"/>
<accession>A0A414UHG8</accession>
<name>A0A414UHG8_9FIRM</name>
<organism evidence="2 3">
    <name type="scientific">Coprococcus comes</name>
    <dbReference type="NCBI Taxonomy" id="410072"/>
    <lineage>
        <taxon>Bacteria</taxon>
        <taxon>Bacillati</taxon>
        <taxon>Bacillota</taxon>
        <taxon>Clostridia</taxon>
        <taxon>Lachnospirales</taxon>
        <taxon>Lachnospiraceae</taxon>
        <taxon>Coprococcus</taxon>
    </lineage>
</organism>
<feature type="transmembrane region" description="Helical" evidence="1">
    <location>
        <begin position="316"/>
        <end position="335"/>
    </location>
</feature>